<sequence>MAQSETYDLNKLAYKLSHKKRCGSVQLKGMRSRWGRLFILYLLTSWSRAAGNLRHRHVATTHGTVRGYFAPRPPHYAYRGVPYARPPTLYDRFKAPEPPSPWSGIFEATHRVKCPQPDGTGEENCLVVNVFSPEHAASQPVIVHFHGGGFQQGWGFHNSPRKLLEQGFVLVTFNYRIGVLGFLCLGLPDVPGNAGLKDQVAALYWVNRNIDKFGGNSSDVTVYGTGSGAVSIELLLFSGLTNNLFQKVILESGSALSPSAISYKPVLNALNFARNLGYKEQSELMLLQEYFYKVSRERTVNTSEMFLPCIESANSTNSLIVRDPREYLKSTKYQNVLMMIIYTNAEEISVIANDFDRFNEVPDSFENLLPNNIVFDSEKMRNKVASLVKDYYFDDHGITDVVFQSYIEYVNDIFMEYPILKSAANHAYNQNVVFLMKFLYKGRQGIKRNDRIPGASFGALLKYIIYNQFQDCDEIIAERLLTLWSNFIRLG</sequence>
<evidence type="ECO:0000256" key="2">
    <source>
        <dbReference type="ARBA" id="ARBA00022487"/>
    </source>
</evidence>
<evidence type="ECO:0000313" key="7">
    <source>
        <dbReference type="Proteomes" id="UP000838756"/>
    </source>
</evidence>
<keyword evidence="4" id="KW-0325">Glycoprotein</keyword>
<dbReference type="Proteomes" id="UP000838756">
    <property type="component" value="Unassembled WGS sequence"/>
</dbReference>
<reference evidence="6" key="1">
    <citation type="submission" date="2022-03" db="EMBL/GenBank/DDBJ databases">
        <authorList>
            <person name="Lindestad O."/>
        </authorList>
    </citation>
    <scope>NUCLEOTIDE SEQUENCE</scope>
</reference>
<gene>
    <name evidence="6" type="primary">jg13119</name>
    <name evidence="6" type="ORF">PAEG_LOCUS11313</name>
</gene>
<dbReference type="Pfam" id="PF00135">
    <property type="entry name" value="COesterase"/>
    <property type="match status" value="1"/>
</dbReference>
<comment type="similarity">
    <text evidence="1">Belongs to the type-B carboxylesterase/lipase family.</text>
</comment>
<organism evidence="6 7">
    <name type="scientific">Pararge aegeria aegeria</name>
    <dbReference type="NCBI Taxonomy" id="348720"/>
    <lineage>
        <taxon>Eukaryota</taxon>
        <taxon>Metazoa</taxon>
        <taxon>Ecdysozoa</taxon>
        <taxon>Arthropoda</taxon>
        <taxon>Hexapoda</taxon>
        <taxon>Insecta</taxon>
        <taxon>Pterygota</taxon>
        <taxon>Neoptera</taxon>
        <taxon>Endopterygota</taxon>
        <taxon>Lepidoptera</taxon>
        <taxon>Glossata</taxon>
        <taxon>Ditrysia</taxon>
        <taxon>Papilionoidea</taxon>
        <taxon>Nymphalidae</taxon>
        <taxon>Satyrinae</taxon>
        <taxon>Satyrini</taxon>
        <taxon>Parargina</taxon>
        <taxon>Pararge</taxon>
    </lineage>
</organism>
<dbReference type="GO" id="GO:0052689">
    <property type="term" value="F:carboxylic ester hydrolase activity"/>
    <property type="evidence" value="ECO:0007669"/>
    <property type="project" value="UniProtKB-KW"/>
</dbReference>
<dbReference type="InterPro" id="IPR029058">
    <property type="entry name" value="AB_hydrolase_fold"/>
</dbReference>
<keyword evidence="3" id="KW-0378">Hydrolase</keyword>
<evidence type="ECO:0000256" key="3">
    <source>
        <dbReference type="ARBA" id="ARBA00022801"/>
    </source>
</evidence>
<comment type="caution">
    <text evidence="6">The sequence shown here is derived from an EMBL/GenBank/DDBJ whole genome shotgun (WGS) entry which is preliminary data.</text>
</comment>
<protein>
    <submittedName>
        <fullName evidence="6">Jg13119 protein</fullName>
    </submittedName>
</protein>
<name>A0A8S4RAE5_9NEOP</name>
<dbReference type="Gene3D" id="3.40.50.1820">
    <property type="entry name" value="alpha/beta hydrolase"/>
    <property type="match status" value="1"/>
</dbReference>
<keyword evidence="7" id="KW-1185">Reference proteome</keyword>
<dbReference type="PANTHER" id="PTHR43142">
    <property type="entry name" value="CARBOXYLIC ESTER HYDROLASE"/>
    <property type="match status" value="1"/>
</dbReference>
<proteinExistence type="inferred from homology"/>
<dbReference type="OrthoDB" id="3200163at2759"/>
<evidence type="ECO:0000259" key="5">
    <source>
        <dbReference type="Pfam" id="PF00135"/>
    </source>
</evidence>
<dbReference type="PANTHER" id="PTHR43142:SF1">
    <property type="entry name" value="CARBOXYLIC ESTER HYDROLASE"/>
    <property type="match status" value="1"/>
</dbReference>
<keyword evidence="2" id="KW-0719">Serine esterase</keyword>
<evidence type="ECO:0000256" key="1">
    <source>
        <dbReference type="ARBA" id="ARBA00005964"/>
    </source>
</evidence>
<accession>A0A8S4RAE5</accession>
<dbReference type="SUPFAM" id="SSF53474">
    <property type="entry name" value="alpha/beta-Hydrolases"/>
    <property type="match status" value="1"/>
</dbReference>
<dbReference type="InterPro" id="IPR002018">
    <property type="entry name" value="CarbesteraseB"/>
</dbReference>
<dbReference type="AlphaFoldDB" id="A0A8S4RAE5"/>
<evidence type="ECO:0000313" key="6">
    <source>
        <dbReference type="EMBL" id="CAH2233187.1"/>
    </source>
</evidence>
<dbReference type="EMBL" id="CAKXAJ010024946">
    <property type="protein sequence ID" value="CAH2233187.1"/>
    <property type="molecule type" value="Genomic_DNA"/>
</dbReference>
<evidence type="ECO:0000256" key="4">
    <source>
        <dbReference type="ARBA" id="ARBA00023180"/>
    </source>
</evidence>
<feature type="domain" description="Carboxylesterase type B" evidence="5">
    <location>
        <begin position="56"/>
        <end position="491"/>
    </location>
</feature>